<feature type="region of interest" description="Disordered" evidence="5">
    <location>
        <begin position="996"/>
        <end position="1042"/>
    </location>
</feature>
<dbReference type="GO" id="GO:0016020">
    <property type="term" value="C:membrane"/>
    <property type="evidence" value="ECO:0007669"/>
    <property type="project" value="TreeGrafter"/>
</dbReference>
<dbReference type="RefSeq" id="XP_014325550.1">
    <property type="nucleotide sequence ID" value="XM_014470064.2"/>
</dbReference>
<feature type="domain" description="Hyaluronan-mediated motility receptor C-terminal" evidence="6">
    <location>
        <begin position="879"/>
        <end position="1038"/>
    </location>
</feature>
<evidence type="ECO:0000256" key="4">
    <source>
        <dbReference type="SAM" id="Coils"/>
    </source>
</evidence>
<dbReference type="InterPro" id="IPR026203">
    <property type="entry name" value="IHABP"/>
</dbReference>
<dbReference type="eggNOG" id="ENOG502QQJM">
    <property type="taxonomic scope" value="Eukaryota"/>
</dbReference>
<evidence type="ECO:0000256" key="5">
    <source>
        <dbReference type="SAM" id="MobiDB-lite"/>
    </source>
</evidence>
<feature type="region of interest" description="Disordered" evidence="5">
    <location>
        <begin position="810"/>
        <end position="862"/>
    </location>
</feature>
<keyword evidence="3" id="KW-0206">Cytoskeleton</keyword>
<evidence type="ECO:0000256" key="3">
    <source>
        <dbReference type="ARBA" id="ARBA00023212"/>
    </source>
</evidence>
<dbReference type="AlphaFoldDB" id="M4A7U9"/>
<evidence type="ECO:0000259" key="6">
    <source>
        <dbReference type="Pfam" id="PF15908"/>
    </source>
</evidence>
<dbReference type="InterPro" id="IPR031794">
    <property type="entry name" value="HMMR_C"/>
</dbReference>
<reference evidence="8" key="1">
    <citation type="submission" date="2012-01" db="EMBL/GenBank/DDBJ databases">
        <authorList>
            <person name="Walter R."/>
            <person name="Schartl M."/>
            <person name="Warren W."/>
        </authorList>
    </citation>
    <scope>NUCLEOTIDE SEQUENCE [LARGE SCALE GENOMIC DNA]</scope>
    <source>
        <strain evidence="8">JP 163 A</strain>
    </source>
</reference>
<evidence type="ECO:0000256" key="2">
    <source>
        <dbReference type="ARBA" id="ARBA00022490"/>
    </source>
</evidence>
<evidence type="ECO:0000256" key="1">
    <source>
        <dbReference type="ARBA" id="ARBA00004186"/>
    </source>
</evidence>
<reference evidence="7" key="3">
    <citation type="submission" date="2025-08" db="UniProtKB">
        <authorList>
            <consortium name="Ensembl"/>
        </authorList>
    </citation>
    <scope>IDENTIFICATION</scope>
    <source>
        <strain evidence="7">JP 163 A</strain>
    </source>
</reference>
<evidence type="ECO:0000313" key="7">
    <source>
        <dbReference type="Ensembl" id="ENSXMAP00000010543.2"/>
    </source>
</evidence>
<feature type="coiled-coil region" evidence="4">
    <location>
        <begin position="90"/>
        <end position="291"/>
    </location>
</feature>
<sequence>MSFSRAPLKRFNEHIGCAPPPGSYDIKSEDVRGAASFNRSDRFRATRAAAGADLLPPSPSRGVFISPVRRTLSVDGLTTGSSDKREGNSLTFEKKQLKLLEKEIRSLVQQRGEQDRRLLALEDDLKKSEAKLLAAVREKTGLSASVVTLARQRAELKKVNEFLKNKVSADATKKRINSLTMELMEARNNLDVKNQELSLLQVNTEGQLKVMETDLQAARTTVSTLQDRNKDLEDLHEVTKSRNVELENEKERLNGEIQELREEVRVLQEYLDAANDQIQDLRLQIQEKTQEDDVVGSKGEKLKHLETELEQRTGALQTTQDLLKQKEEEANKFQQELQASKDALWDVEKMLEYQNLELQSAQKSVIDMEKQMKLARQEVEDSQTTVRQQEAELTRLREVLRRTERELDERVAHLEQKCLLSDEERSKAQEEGFRKVEQLKNELIVLQQAKRDERKRQIQLEQEHTALTEELAKEKALVDSLTVLVEKEREETEEQMRQLKEEMEEVLGELAVMEEQEQIRLEGAQKSQEALQSLQRDKEELANQLRDVEALLEGSSDVAAMKAMHLAAVSELQEACNNSQRKIEDFVTELESTREALKEAKGRQRELEAEVGRVTCQLKEAMDKMVEQKEEEINRVRGWTDEQQERLQAEAKSKEESLRVLHELQTCLAQKEEEVKAAQASHAAQLDLLQKELQAQISAKEDALRLLEEQRLSFSEREKSQKLLEDVIWQKEAMSQQLQKEREEKLKIHVALQEEKLAFEAERNNHEQVRSEVLKLQADLEMLDQERRTLLSEVELKKDFSHALENRLSAAERDRDQFQSRLDDVERENAGLRAQLDRSREKAAALEHELDKQQQQQQQDGGALREQLEVLTQEKVTLQWEMEEQRQELQRQLAEAQEKSSPRSEMERWRKQYEELFVKVKPFQEQLNAFAAERDALLNENGANQEELNKLADAYASLLGHQNQKQKIKHVMKLKDENISLKQEVSKLRSLVSRQKSDLDQLRAKLPGARRRRFDPSKAFQNNKENIQTEANDPLGEGNHKE</sequence>
<keyword evidence="2" id="KW-0963">Cytoplasm</keyword>
<dbReference type="OrthoDB" id="419631at2759"/>
<keyword evidence="8" id="KW-1185">Reference proteome</keyword>
<dbReference type="GeneTree" id="ENSGT00390000007135"/>
<reference evidence="8" key="2">
    <citation type="journal article" date="2013" name="Nat. Genet.">
        <title>The genome of the platyfish, Xiphophorus maculatus, provides insights into evolutionary adaptation and several complex traits.</title>
        <authorList>
            <person name="Schartl M."/>
            <person name="Walter R.B."/>
            <person name="Shen Y."/>
            <person name="Garcia T."/>
            <person name="Catchen J."/>
            <person name="Amores A."/>
            <person name="Braasch I."/>
            <person name="Chalopin D."/>
            <person name="Volff J.N."/>
            <person name="Lesch K.P."/>
            <person name="Bisazza A."/>
            <person name="Minx P."/>
            <person name="Hillier L."/>
            <person name="Wilson R.K."/>
            <person name="Fuerstenberg S."/>
            <person name="Boore J."/>
            <person name="Searle S."/>
            <person name="Postlethwait J.H."/>
            <person name="Warren W.C."/>
        </authorList>
    </citation>
    <scope>NUCLEOTIDE SEQUENCE [LARGE SCALE GENOMIC DNA]</scope>
    <source>
        <strain evidence="8">JP 163 A</strain>
    </source>
</reference>
<reference evidence="7" key="4">
    <citation type="submission" date="2025-09" db="UniProtKB">
        <authorList>
            <consortium name="Ensembl"/>
        </authorList>
    </citation>
    <scope>IDENTIFICATION</scope>
    <source>
        <strain evidence="7">JP 163 A</strain>
    </source>
</reference>
<protein>
    <submittedName>
        <fullName evidence="7">Hyaluronan-mediated motility receptor (RHAMM)</fullName>
    </submittedName>
</protein>
<dbReference type="GO" id="GO:0061026">
    <property type="term" value="P:cardiac muscle tissue regeneration"/>
    <property type="evidence" value="ECO:0007669"/>
    <property type="project" value="Ensembl"/>
</dbReference>
<name>M4A7U9_XIPMA</name>
<organism evidence="7 8">
    <name type="scientific">Xiphophorus maculatus</name>
    <name type="common">Southern platyfish</name>
    <name type="synonym">Platypoecilus maculatus</name>
    <dbReference type="NCBI Taxonomy" id="8083"/>
    <lineage>
        <taxon>Eukaryota</taxon>
        <taxon>Metazoa</taxon>
        <taxon>Chordata</taxon>
        <taxon>Craniata</taxon>
        <taxon>Vertebrata</taxon>
        <taxon>Euteleostomi</taxon>
        <taxon>Actinopterygii</taxon>
        <taxon>Neopterygii</taxon>
        <taxon>Teleostei</taxon>
        <taxon>Neoteleostei</taxon>
        <taxon>Acanthomorphata</taxon>
        <taxon>Ovalentaria</taxon>
        <taxon>Atherinomorphae</taxon>
        <taxon>Cyprinodontiformes</taxon>
        <taxon>Poeciliidae</taxon>
        <taxon>Poeciliinae</taxon>
        <taxon>Xiphophorus</taxon>
    </lineage>
</organism>
<comment type="subcellular location">
    <subcellularLocation>
        <location evidence="1">Cytoplasm</location>
        <location evidence="1">Cytoskeleton</location>
        <location evidence="1">Spindle</location>
    </subcellularLocation>
</comment>
<evidence type="ECO:0000313" key="8">
    <source>
        <dbReference type="Proteomes" id="UP000002852"/>
    </source>
</evidence>
<dbReference type="GO" id="GO:0005540">
    <property type="term" value="F:hyaluronic acid binding"/>
    <property type="evidence" value="ECO:0007669"/>
    <property type="project" value="InterPro"/>
</dbReference>
<dbReference type="CTD" id="3161"/>
<dbReference type="GeneID" id="102229042"/>
<dbReference type="PANTHER" id="PTHR18956">
    <property type="entry name" value="HYALURONAN MEDIATED MOTILITY RECEPTOR"/>
    <property type="match status" value="1"/>
</dbReference>
<dbReference type="Pfam" id="PF15908">
    <property type="entry name" value="HMMR_C"/>
    <property type="match status" value="1"/>
</dbReference>
<feature type="compositionally biased region" description="Basic and acidic residues" evidence="5">
    <location>
        <begin position="810"/>
        <end position="852"/>
    </location>
</feature>
<feature type="compositionally biased region" description="Polar residues" evidence="5">
    <location>
        <begin position="1019"/>
        <end position="1031"/>
    </location>
</feature>
<dbReference type="Proteomes" id="UP000002852">
    <property type="component" value="Unassembled WGS sequence"/>
</dbReference>
<keyword evidence="4" id="KW-0175">Coiled coil</keyword>
<dbReference type="InParanoid" id="M4A7U9"/>
<dbReference type="Pfam" id="PF15905">
    <property type="entry name" value="HMMR_N"/>
    <property type="match status" value="1"/>
</dbReference>
<dbReference type="OMA" id="NEHIGCA"/>
<dbReference type="STRING" id="8083.ENSXMAP00000010543"/>
<dbReference type="HOGENOM" id="CLU_009698_0_0_1"/>
<proteinExistence type="predicted"/>
<dbReference type="GO" id="GO:0005819">
    <property type="term" value="C:spindle"/>
    <property type="evidence" value="ECO:0007669"/>
    <property type="project" value="UniProtKB-SubCell"/>
</dbReference>
<dbReference type="PANTHER" id="PTHR18956:SF6">
    <property type="entry name" value="HYALURONAN MEDIATED MOTILITY RECEPTOR"/>
    <property type="match status" value="1"/>
</dbReference>
<dbReference type="KEGG" id="xma:102229042"/>
<accession>M4A7U9</accession>
<dbReference type="Ensembl" id="ENSXMAT00000010557.2">
    <property type="protein sequence ID" value="ENSXMAP00000010543.2"/>
    <property type="gene ID" value="ENSXMAG00000010512.2"/>
</dbReference>